<protein>
    <submittedName>
        <fullName evidence="1">Uncharacterized protein</fullName>
    </submittedName>
</protein>
<organism evidence="1 2">
    <name type="scientific">Xenorhabdus santafensis</name>
    <dbReference type="NCBI Taxonomy" id="2582833"/>
    <lineage>
        <taxon>Bacteria</taxon>
        <taxon>Pseudomonadati</taxon>
        <taxon>Pseudomonadota</taxon>
        <taxon>Gammaproteobacteria</taxon>
        <taxon>Enterobacterales</taxon>
        <taxon>Morganellaceae</taxon>
        <taxon>Xenorhabdus</taxon>
    </lineage>
</organism>
<accession>A0ABU4SEU4</accession>
<name>A0ABU4SEU4_9GAMM</name>
<keyword evidence="2" id="KW-1185">Reference proteome</keyword>
<dbReference type="Proteomes" id="UP001271890">
    <property type="component" value="Unassembled WGS sequence"/>
</dbReference>
<evidence type="ECO:0000313" key="1">
    <source>
        <dbReference type="EMBL" id="MDX7989313.1"/>
    </source>
</evidence>
<dbReference type="RefSeq" id="WP_319931683.1">
    <property type="nucleotide sequence ID" value="NZ_VCDN01000121.1"/>
</dbReference>
<gene>
    <name evidence="1" type="ORF">FE392_18745</name>
</gene>
<evidence type="ECO:0000313" key="2">
    <source>
        <dbReference type="Proteomes" id="UP001271890"/>
    </source>
</evidence>
<sequence length="63" mass="6426">MSSSEKGWIVTNYGPLGSAERVALGSVPNTPRGGIVTAESIVNGTIPSKSGTVPAGVSIWKKQ</sequence>
<reference evidence="2" key="1">
    <citation type="journal article" date="2024" name="Toxins">
        <title>Genome Sequence Analysis of Native Xenorhabdus Strains Isolated from Entomopathogenic Nematodes in Argentina.</title>
        <authorList>
            <person name="Palma L."/>
            <person name="Frizzo L."/>
            <person name="Kaiser S."/>
            <person name="Berry C."/>
            <person name="Caballero P."/>
            <person name="Bode H.B."/>
            <person name="Del Valle E.E."/>
        </authorList>
    </citation>
    <scope>NUCLEOTIDE SEQUENCE [LARGE SCALE GENOMIC DNA]</scope>
    <source>
        <strain evidence="2">12</strain>
    </source>
</reference>
<proteinExistence type="predicted"/>
<dbReference type="EMBL" id="VCDN01000121">
    <property type="protein sequence ID" value="MDX7989313.1"/>
    <property type="molecule type" value="Genomic_DNA"/>
</dbReference>
<comment type="caution">
    <text evidence="1">The sequence shown here is derived from an EMBL/GenBank/DDBJ whole genome shotgun (WGS) entry which is preliminary data.</text>
</comment>